<evidence type="ECO:0000313" key="4">
    <source>
        <dbReference type="Proteomes" id="UP000774326"/>
    </source>
</evidence>
<protein>
    <submittedName>
        <fullName evidence="3">Uncharacterized protein</fullName>
    </submittedName>
</protein>
<feature type="compositionally biased region" description="Low complexity" evidence="1">
    <location>
        <begin position="342"/>
        <end position="356"/>
    </location>
</feature>
<dbReference type="EMBL" id="JAEUBG010000022">
    <property type="protein sequence ID" value="KAH3688962.1"/>
    <property type="molecule type" value="Genomic_DNA"/>
</dbReference>
<evidence type="ECO:0000256" key="1">
    <source>
        <dbReference type="SAM" id="MobiDB-lite"/>
    </source>
</evidence>
<dbReference type="GO" id="GO:0030427">
    <property type="term" value="C:site of polarized growth"/>
    <property type="evidence" value="ECO:0007669"/>
    <property type="project" value="TreeGrafter"/>
</dbReference>
<keyword evidence="2" id="KW-0472">Membrane</keyword>
<dbReference type="PANTHER" id="PTHR35778:SF1">
    <property type="entry name" value="SIGNALING MUCIN HKR1-RELATED"/>
    <property type="match status" value="1"/>
</dbReference>
<evidence type="ECO:0000256" key="2">
    <source>
        <dbReference type="SAM" id="Phobius"/>
    </source>
</evidence>
<dbReference type="Proteomes" id="UP000774326">
    <property type="component" value="Unassembled WGS sequence"/>
</dbReference>
<dbReference type="GO" id="GO:0000282">
    <property type="term" value="P:cellular bud site selection"/>
    <property type="evidence" value="ECO:0007669"/>
    <property type="project" value="TreeGrafter"/>
</dbReference>
<dbReference type="GO" id="GO:0009986">
    <property type="term" value="C:cell surface"/>
    <property type="evidence" value="ECO:0007669"/>
    <property type="project" value="TreeGrafter"/>
</dbReference>
<gene>
    <name evidence="3" type="ORF">WICPIJ_000053</name>
</gene>
<proteinExistence type="predicted"/>
<dbReference type="PANTHER" id="PTHR35778">
    <property type="entry name" value="SIGNALING MUCIN HKR1-RELATED"/>
    <property type="match status" value="1"/>
</dbReference>
<feature type="transmembrane region" description="Helical" evidence="2">
    <location>
        <begin position="399"/>
        <end position="425"/>
    </location>
</feature>
<feature type="compositionally biased region" description="Low complexity" evidence="1">
    <location>
        <begin position="54"/>
        <end position="102"/>
    </location>
</feature>
<feature type="non-terminal residue" evidence="3">
    <location>
        <position position="1"/>
    </location>
</feature>
<reference evidence="3" key="1">
    <citation type="journal article" date="2021" name="Open Biol.">
        <title>Shared evolutionary footprints suggest mitochondrial oxidative damage underlies multiple complex I losses in fungi.</title>
        <authorList>
            <person name="Schikora-Tamarit M.A."/>
            <person name="Marcet-Houben M."/>
            <person name="Nosek J."/>
            <person name="Gabaldon T."/>
        </authorList>
    </citation>
    <scope>NUCLEOTIDE SEQUENCE</scope>
    <source>
        <strain evidence="3">CBS2887</strain>
    </source>
</reference>
<dbReference type="GO" id="GO:0006972">
    <property type="term" value="P:hyperosmotic response"/>
    <property type="evidence" value="ECO:0007669"/>
    <property type="project" value="TreeGrafter"/>
</dbReference>
<feature type="compositionally biased region" description="Low complexity" evidence="1">
    <location>
        <begin position="114"/>
        <end position="130"/>
    </location>
</feature>
<dbReference type="GO" id="GO:0001402">
    <property type="term" value="P:signal transduction involved in filamentous growth"/>
    <property type="evidence" value="ECO:0007669"/>
    <property type="project" value="TreeGrafter"/>
</dbReference>
<dbReference type="GO" id="GO:0005886">
    <property type="term" value="C:plasma membrane"/>
    <property type="evidence" value="ECO:0007669"/>
    <property type="project" value="InterPro"/>
</dbReference>
<dbReference type="GO" id="GO:0007232">
    <property type="term" value="P:osmosensory signaling pathway via Sho1 osmosensor"/>
    <property type="evidence" value="ECO:0007669"/>
    <property type="project" value="InterPro"/>
</dbReference>
<keyword evidence="4" id="KW-1185">Reference proteome</keyword>
<comment type="caution">
    <text evidence="3">The sequence shown here is derived from an EMBL/GenBank/DDBJ whole genome shotgun (WGS) entry which is preliminary data.</text>
</comment>
<dbReference type="OrthoDB" id="3366093at2759"/>
<keyword evidence="2" id="KW-0812">Transmembrane</keyword>
<dbReference type="GO" id="GO:0005576">
    <property type="term" value="C:extracellular region"/>
    <property type="evidence" value="ECO:0007669"/>
    <property type="project" value="TreeGrafter"/>
</dbReference>
<feature type="region of interest" description="Disordered" evidence="1">
    <location>
        <begin position="341"/>
        <end position="374"/>
    </location>
</feature>
<organism evidence="3 4">
    <name type="scientific">Wickerhamomyces pijperi</name>
    <name type="common">Yeast</name>
    <name type="synonym">Pichia pijperi</name>
    <dbReference type="NCBI Taxonomy" id="599730"/>
    <lineage>
        <taxon>Eukaryota</taxon>
        <taxon>Fungi</taxon>
        <taxon>Dikarya</taxon>
        <taxon>Ascomycota</taxon>
        <taxon>Saccharomycotina</taxon>
        <taxon>Saccharomycetes</taxon>
        <taxon>Phaffomycetales</taxon>
        <taxon>Wickerhamomycetaceae</taxon>
        <taxon>Wickerhamomyces</taxon>
    </lineage>
</organism>
<feature type="region of interest" description="Disordered" evidence="1">
    <location>
        <begin position="1"/>
        <end position="130"/>
    </location>
</feature>
<keyword evidence="2" id="KW-1133">Transmembrane helix</keyword>
<sequence length="483" mass="49950">TSSVAPVPEVTTSSVAPVSEVTTSSVAPVPAVTTSSAAPVPEVTTSSAAPVPEVTTSSVAPVPEVTTSSVSPVPEIVTPSTTEISEESSTATPEATSTESVSAVEPDTTSVSIPSFTSTEEPTVETPSVSTTPVVVIPVTTTSSNEAPETLSTLIPTETTAIETSSTGANTATTTSNWLPTSLITAATTVDVDATTTTSVRTTDLPKVLAPADQVSASDLSKNYTLITVGFKKAFNYPFVVKNALSSAQIFEYLPGVLNGPYDFVNPSTTIYQLVPFSSTDVDYIITVAEVYFPSSEVESLQQNILNLTSPLYTNSDQTLNELAKLIDPSVPITGLLTKLQSSTSSSSSSGDGSSSDSDDSDGSSSSGSKVSIGSLDSGSMDYSATVSTNVTPETGKRAIAITIGSVAGGISLIAACVVGLYFGFLRKKKIELIESAHNSMYSEGSLESGYYSINGESLHEKVESDKHFISRPVESKNSLGWV</sequence>
<evidence type="ECO:0000313" key="3">
    <source>
        <dbReference type="EMBL" id="KAH3688962.1"/>
    </source>
</evidence>
<dbReference type="GO" id="GO:0031505">
    <property type="term" value="P:fungal-type cell wall organization"/>
    <property type="evidence" value="ECO:0007669"/>
    <property type="project" value="TreeGrafter"/>
</dbReference>
<reference evidence="3" key="2">
    <citation type="submission" date="2021-01" db="EMBL/GenBank/DDBJ databases">
        <authorList>
            <person name="Schikora-Tamarit M.A."/>
        </authorList>
    </citation>
    <scope>NUCLEOTIDE SEQUENCE</scope>
    <source>
        <strain evidence="3">CBS2887</strain>
    </source>
</reference>
<feature type="compositionally biased region" description="Polar residues" evidence="1">
    <location>
        <begin position="1"/>
        <end position="48"/>
    </location>
</feature>
<dbReference type="AlphaFoldDB" id="A0A9P8QHP3"/>
<accession>A0A9P8QHP3</accession>
<feature type="compositionally biased region" description="Low complexity" evidence="1">
    <location>
        <begin position="363"/>
        <end position="374"/>
    </location>
</feature>
<name>A0A9P8QHP3_WICPI</name>
<dbReference type="InterPro" id="IPR039295">
    <property type="entry name" value="MSB2"/>
</dbReference>
<dbReference type="GO" id="GO:0005034">
    <property type="term" value="F:osmosensor activity"/>
    <property type="evidence" value="ECO:0007669"/>
    <property type="project" value="InterPro"/>
</dbReference>